<sequence>MVIRQATEPRDVLGEPARSRDRDPATGGPDAGIHAVPAPVPLRLRKVPGRPRETVAVALYALLDAAFDDRKVLVATSGPAGPRTRLVDLAGVDTESCTLADIQRKLDLAPARVPAAAAGRHLVSTLEPAEHATLVARLRPDTILHLGAANDAASLAARGCDRRETGDLASVLERAWDRAACRSDATSLQELFAAPRTGDAGRTRAGTAEPDRFVTRFSAVCAGSPGLVAIETAGESVTYGELERLADAVAWQLERHGAGPGRTLFVVPNRDPLLVAVLVAAFKAGATLALADPRLPVPYLRSCADAARADLVLDLAGVGLPGAVTGFADTPSPRRYVEERLGPDDPAFITFTSGTSGTPKAVIGRYGSLTHFFDWMDRVLGPLRGHRFGMCSSLGHDPLQRDIMTPLYLQGTICIPAEEDLTDVGAFPRWLAGERVEVACVNPAAIGLLAGAGAGALPALRRVFCVGAALTRGHARDLMRVAPNARLVNLYGSTETQRAVGFYRLPTARAGLDAVPVVVPVGTGMKDAELLVVTPGLRRCLPWQRGQIVVRSRYVGLGYLDDADATAAKFRTDVPVGEDPVPSYLTGDVGYPTPRHGVVFTGRDDAQVKINGHRVELEQVTEVCRDHPLVRDAATVAVGVDGLPTLATFLVPTDRSVRFDPATFRAALAERLPAYMVPHRVATVPELPLTRNRKLDTATLVEWAREPSAVAVPDAGEAEIEESVRDFVRRHAGLEEPPTDVPLADLGIDSLRFASLVSQLGDGRAGGVRLGNNATVAELTSALTGCGEGAGSSASEASPATPPGVATEEPAVATVRRLLGHASRVTETTVEAGGRRLHHLCSNSYLGLGSHPVIRERLARFVRDCASLGAHGSGEVNGWTGVHERLSATLRELFGCACVTLTSSGYLANVSAIPAVVDPGGMLFVDEFSHRSILDGCVLSGAPIHVYRHNDPADLRRLLERHSAGPGSVIVSEAVSGSTGAVADLPGLVGCARATGCTLYVDEASSLGQLGSTGRGIEEHYGMPGSIDVRSGSFAKALASSGGYVTGSAATAARLAGDRGAAFTTSISPIDAFVAAEAGRMLADEGAHLAGRLHRNREHWRRCLQAAGLDTGASSSAVVPILASSDDEVARWFSAVLAAGALVLPMAGNWSTRVRALRTTVTAAHDPAVLEDLAHRIGAAVAATGGGRGSAVPETPATGSGEAP</sequence>
<dbReference type="GO" id="GO:0008483">
    <property type="term" value="F:transaminase activity"/>
    <property type="evidence" value="ECO:0007669"/>
    <property type="project" value="UniProtKB-KW"/>
</dbReference>
<dbReference type="InterPro" id="IPR015424">
    <property type="entry name" value="PyrdxlP-dep_Trfase"/>
</dbReference>
<dbReference type="PANTHER" id="PTHR44845">
    <property type="entry name" value="CARRIER DOMAIN-CONTAINING PROTEIN"/>
    <property type="match status" value="1"/>
</dbReference>
<accession>A0ABY5VQS0</accession>
<feature type="compositionally biased region" description="Basic and acidic residues" evidence="3">
    <location>
        <begin position="7"/>
        <end position="24"/>
    </location>
</feature>
<feature type="region of interest" description="Disordered" evidence="3">
    <location>
        <begin position="1184"/>
        <end position="1204"/>
    </location>
</feature>
<dbReference type="SUPFAM" id="SSF47336">
    <property type="entry name" value="ACP-like"/>
    <property type="match status" value="1"/>
</dbReference>
<dbReference type="Pfam" id="PF00501">
    <property type="entry name" value="AMP-binding"/>
    <property type="match status" value="1"/>
</dbReference>
<organism evidence="7 8">
    <name type="scientific">Dactylosporangium fulvum</name>
    <dbReference type="NCBI Taxonomy" id="53359"/>
    <lineage>
        <taxon>Bacteria</taxon>
        <taxon>Bacillati</taxon>
        <taxon>Actinomycetota</taxon>
        <taxon>Actinomycetes</taxon>
        <taxon>Micromonosporales</taxon>
        <taxon>Micromonosporaceae</taxon>
        <taxon>Dactylosporangium</taxon>
    </lineage>
</organism>
<dbReference type="Gene3D" id="3.40.640.10">
    <property type="entry name" value="Type I PLP-dependent aspartate aminotransferase-like (Major domain)"/>
    <property type="match status" value="1"/>
</dbReference>
<evidence type="ECO:0000259" key="5">
    <source>
        <dbReference type="Pfam" id="PF00501"/>
    </source>
</evidence>
<dbReference type="InterPro" id="IPR045851">
    <property type="entry name" value="AMP-bd_C_sf"/>
</dbReference>
<dbReference type="PANTHER" id="PTHR44845:SF4">
    <property type="entry name" value="NONRIBOSOMAL PEPTIDE SYNTHASE INPA"/>
    <property type="match status" value="1"/>
</dbReference>
<evidence type="ECO:0000256" key="3">
    <source>
        <dbReference type="SAM" id="MobiDB-lite"/>
    </source>
</evidence>
<name>A0ABY5VQS0_9ACTN</name>
<evidence type="ECO:0000259" key="6">
    <source>
        <dbReference type="Pfam" id="PF13193"/>
    </source>
</evidence>
<dbReference type="Pfam" id="PF13193">
    <property type="entry name" value="AMP-binding_C"/>
    <property type="match status" value="1"/>
</dbReference>
<dbReference type="SUPFAM" id="SSF53383">
    <property type="entry name" value="PLP-dependent transferases"/>
    <property type="match status" value="1"/>
</dbReference>
<gene>
    <name evidence="7" type="ORF">Dfulv_33845</name>
</gene>
<keyword evidence="2" id="KW-0597">Phosphoprotein</keyword>
<evidence type="ECO:0000313" key="8">
    <source>
        <dbReference type="Proteomes" id="UP001059617"/>
    </source>
</evidence>
<dbReference type="Proteomes" id="UP001059617">
    <property type="component" value="Chromosome"/>
</dbReference>
<evidence type="ECO:0000256" key="1">
    <source>
        <dbReference type="ARBA" id="ARBA00022450"/>
    </source>
</evidence>
<dbReference type="InterPro" id="IPR015422">
    <property type="entry name" value="PyrdxlP-dep_Trfase_small"/>
</dbReference>
<keyword evidence="7" id="KW-0808">Transferase</keyword>
<dbReference type="InterPro" id="IPR020845">
    <property type="entry name" value="AMP-binding_CS"/>
</dbReference>
<feature type="region of interest" description="Disordered" evidence="3">
    <location>
        <begin position="1"/>
        <end position="36"/>
    </location>
</feature>
<feature type="domain" description="AMP-dependent synthetase/ligase" evidence="5">
    <location>
        <begin position="219"/>
        <end position="560"/>
    </location>
</feature>
<dbReference type="SUPFAM" id="SSF56801">
    <property type="entry name" value="Acetyl-CoA synthetase-like"/>
    <property type="match status" value="1"/>
</dbReference>
<dbReference type="InterPro" id="IPR004839">
    <property type="entry name" value="Aminotransferase_I/II_large"/>
</dbReference>
<keyword evidence="7" id="KW-0032">Aminotransferase</keyword>
<feature type="domain" description="Aminotransferase class I/classII large" evidence="4">
    <location>
        <begin position="839"/>
        <end position="1177"/>
    </location>
</feature>
<feature type="domain" description="AMP-binding enzyme C-terminal" evidence="6">
    <location>
        <begin position="623"/>
        <end position="694"/>
    </location>
</feature>
<dbReference type="InterPro" id="IPR025110">
    <property type="entry name" value="AMP-bd_C"/>
</dbReference>
<dbReference type="InterPro" id="IPR000873">
    <property type="entry name" value="AMP-dep_synth/lig_dom"/>
</dbReference>
<dbReference type="Gene3D" id="3.40.50.12780">
    <property type="entry name" value="N-terminal domain of ligase-like"/>
    <property type="match status" value="1"/>
</dbReference>
<dbReference type="InterPro" id="IPR015421">
    <property type="entry name" value="PyrdxlP-dep_Trfase_major"/>
</dbReference>
<keyword evidence="8" id="KW-1185">Reference proteome</keyword>
<dbReference type="Gene3D" id="3.90.1150.10">
    <property type="entry name" value="Aspartate Aminotransferase, domain 1"/>
    <property type="match status" value="1"/>
</dbReference>
<proteinExistence type="predicted"/>
<dbReference type="InterPro" id="IPR036736">
    <property type="entry name" value="ACP-like_sf"/>
</dbReference>
<dbReference type="InterPro" id="IPR042099">
    <property type="entry name" value="ANL_N_sf"/>
</dbReference>
<reference evidence="7" key="1">
    <citation type="submission" date="2021-04" db="EMBL/GenBank/DDBJ databases">
        <authorList>
            <person name="Hartkoorn R.C."/>
            <person name="Beaudoing E."/>
            <person name="Hot D."/>
        </authorList>
    </citation>
    <scope>NUCLEOTIDE SEQUENCE</scope>
    <source>
        <strain evidence="7">NRRL B-16292</strain>
    </source>
</reference>
<evidence type="ECO:0000259" key="4">
    <source>
        <dbReference type="Pfam" id="PF00155"/>
    </source>
</evidence>
<dbReference type="Pfam" id="PF00155">
    <property type="entry name" value="Aminotran_1_2"/>
    <property type="match status" value="1"/>
</dbReference>
<dbReference type="Gene3D" id="3.30.300.30">
    <property type="match status" value="1"/>
</dbReference>
<keyword evidence="1" id="KW-0596">Phosphopantetheine</keyword>
<protein>
    <submittedName>
        <fullName evidence="7">Aminotransferase class I/II-fold pyridoxal phosphate-dependent enzyme</fullName>
    </submittedName>
</protein>
<dbReference type="PROSITE" id="PS00455">
    <property type="entry name" value="AMP_BINDING"/>
    <property type="match status" value="1"/>
</dbReference>
<evidence type="ECO:0000256" key="2">
    <source>
        <dbReference type="ARBA" id="ARBA00022553"/>
    </source>
</evidence>
<evidence type="ECO:0000313" key="7">
    <source>
        <dbReference type="EMBL" id="UWP80122.1"/>
    </source>
</evidence>
<dbReference type="RefSeq" id="WP_259857880.1">
    <property type="nucleotide sequence ID" value="NZ_BAAAST010000016.1"/>
</dbReference>
<reference evidence="7" key="2">
    <citation type="submission" date="2022-09" db="EMBL/GenBank/DDBJ databases">
        <title>Biosynthetic gene clusters of Dactylosporangioum fulvum.</title>
        <authorList>
            <person name="Caradec T."/>
        </authorList>
    </citation>
    <scope>NUCLEOTIDE SEQUENCE</scope>
    <source>
        <strain evidence="7">NRRL B-16292</strain>
    </source>
</reference>
<feature type="region of interest" description="Disordered" evidence="3">
    <location>
        <begin position="785"/>
        <end position="807"/>
    </location>
</feature>
<dbReference type="EMBL" id="CP073720">
    <property type="protein sequence ID" value="UWP80122.1"/>
    <property type="molecule type" value="Genomic_DNA"/>
</dbReference>